<accession>A0ABN8TUE1</accession>
<protein>
    <submittedName>
        <fullName evidence="1">Uncharacterized protein</fullName>
    </submittedName>
</protein>
<keyword evidence="2" id="KW-1185">Reference proteome</keyword>
<dbReference type="RefSeq" id="WP_168523394.1">
    <property type="nucleotide sequence ID" value="NZ_CALYLA010000019.1"/>
</dbReference>
<gene>
    <name evidence="1" type="ORF">VAE063_950826</name>
</gene>
<evidence type="ECO:0000313" key="2">
    <source>
        <dbReference type="Proteomes" id="UP001152658"/>
    </source>
</evidence>
<dbReference type="Proteomes" id="UP001152658">
    <property type="component" value="Unassembled WGS sequence"/>
</dbReference>
<sequence>MSTNNLHKLFSNLKALDERKFVELGTVLNTQFFTKHTRFNNFDEFIKTSGFKVESQEDFKAIPDDEFDSFVSENTPFSSWKNMQVKAFKLYAHQLIMKGIK</sequence>
<reference evidence="1" key="1">
    <citation type="submission" date="2022-06" db="EMBL/GenBank/DDBJ databases">
        <authorList>
            <person name="Goudenege D."/>
            <person name="Le Roux F."/>
        </authorList>
    </citation>
    <scope>NUCLEOTIDE SEQUENCE</scope>
    <source>
        <strain evidence="1">12-063</strain>
    </source>
</reference>
<comment type="caution">
    <text evidence="1">The sequence shown here is derived from an EMBL/GenBank/DDBJ whole genome shotgun (WGS) entry which is preliminary data.</text>
</comment>
<evidence type="ECO:0000313" key="1">
    <source>
        <dbReference type="EMBL" id="CAH8239534.1"/>
    </source>
</evidence>
<proteinExistence type="predicted"/>
<name>A0ABN8TUE1_9VIBR</name>
<dbReference type="EMBL" id="CALYLK010000136">
    <property type="protein sequence ID" value="CAH8239534.1"/>
    <property type="molecule type" value="Genomic_DNA"/>
</dbReference>
<organism evidence="1 2">
    <name type="scientific">Vibrio aestuarianus</name>
    <dbReference type="NCBI Taxonomy" id="28171"/>
    <lineage>
        <taxon>Bacteria</taxon>
        <taxon>Pseudomonadati</taxon>
        <taxon>Pseudomonadota</taxon>
        <taxon>Gammaproteobacteria</taxon>
        <taxon>Vibrionales</taxon>
        <taxon>Vibrionaceae</taxon>
        <taxon>Vibrio</taxon>
    </lineage>
</organism>